<keyword evidence="2" id="KW-1185">Reference proteome</keyword>
<dbReference type="Proteomes" id="UP001174909">
    <property type="component" value="Unassembled WGS sequence"/>
</dbReference>
<proteinExistence type="predicted"/>
<dbReference type="AlphaFoldDB" id="A0AA35TCM5"/>
<name>A0AA35TCM5_GEOBA</name>
<dbReference type="EMBL" id="CASHTH010003418">
    <property type="protein sequence ID" value="CAI8044722.1"/>
    <property type="molecule type" value="Genomic_DNA"/>
</dbReference>
<comment type="caution">
    <text evidence="1">The sequence shown here is derived from an EMBL/GenBank/DDBJ whole genome shotgun (WGS) entry which is preliminary data.</text>
</comment>
<evidence type="ECO:0000313" key="2">
    <source>
        <dbReference type="Proteomes" id="UP001174909"/>
    </source>
</evidence>
<gene>
    <name evidence="1" type="ORF">GBAR_LOCUS24781</name>
</gene>
<sequence>MDSLRGTERTWMAKLLKAFNAGDLCQFEDLRPFWEQQVIYHSLFCILQNCANF</sequence>
<protein>
    <submittedName>
        <fullName evidence="1">Uncharacterized protein</fullName>
    </submittedName>
</protein>
<reference evidence="1" key="1">
    <citation type="submission" date="2023-03" db="EMBL/GenBank/DDBJ databases">
        <authorList>
            <person name="Steffen K."/>
            <person name="Cardenas P."/>
        </authorList>
    </citation>
    <scope>NUCLEOTIDE SEQUENCE</scope>
</reference>
<evidence type="ECO:0000313" key="1">
    <source>
        <dbReference type="EMBL" id="CAI8044722.1"/>
    </source>
</evidence>
<accession>A0AA35TCM5</accession>
<organism evidence="1 2">
    <name type="scientific">Geodia barretti</name>
    <name type="common">Barrett's horny sponge</name>
    <dbReference type="NCBI Taxonomy" id="519541"/>
    <lineage>
        <taxon>Eukaryota</taxon>
        <taxon>Metazoa</taxon>
        <taxon>Porifera</taxon>
        <taxon>Demospongiae</taxon>
        <taxon>Heteroscleromorpha</taxon>
        <taxon>Tetractinellida</taxon>
        <taxon>Astrophorina</taxon>
        <taxon>Geodiidae</taxon>
        <taxon>Geodia</taxon>
    </lineage>
</organism>